<evidence type="ECO:0000313" key="3">
    <source>
        <dbReference type="Proteomes" id="UP000197050"/>
    </source>
</evidence>
<organism evidence="2 3">
    <name type="scientific">Brevundimonas vesicularis</name>
    <name type="common">Pseudomonas vesicularis</name>
    <dbReference type="NCBI Taxonomy" id="41276"/>
    <lineage>
        <taxon>Bacteria</taxon>
        <taxon>Pseudomonadati</taxon>
        <taxon>Pseudomonadota</taxon>
        <taxon>Alphaproteobacteria</taxon>
        <taxon>Caulobacterales</taxon>
        <taxon>Caulobacteraceae</taxon>
        <taxon>Brevundimonas</taxon>
    </lineage>
</organism>
<dbReference type="AlphaFoldDB" id="A0A1Z3UCN9"/>
<protein>
    <submittedName>
        <fullName evidence="2">Uncharacterized protein</fullName>
    </submittedName>
</protein>
<dbReference type="KEGG" id="bvc:CEP68_16800"/>
<accession>A0A1Z3UCN9</accession>
<dbReference type="Proteomes" id="UP000197050">
    <property type="component" value="Chromosome"/>
</dbReference>
<keyword evidence="1" id="KW-0732">Signal</keyword>
<gene>
    <name evidence="2" type="ORF">CEP68_16800</name>
</gene>
<sequence length="139" mass="15159">MRVISILAASAICSSCSTAFSQADQSATLSSQACELRTSARDHVGEVIAFRGRYSSDGRERARIDIMECSHRYGVHRFADGLEKVMDPDALIGFYPARSVEALFTARIELVPPNTMAYQDDDGVRLALLTATDVEAVPE</sequence>
<evidence type="ECO:0000313" key="2">
    <source>
        <dbReference type="EMBL" id="ASE41007.1"/>
    </source>
</evidence>
<proteinExistence type="predicted"/>
<name>A0A1Z3UCN9_BREVE</name>
<dbReference type="EMBL" id="CP022048">
    <property type="protein sequence ID" value="ASE41007.1"/>
    <property type="molecule type" value="Genomic_DNA"/>
</dbReference>
<evidence type="ECO:0000256" key="1">
    <source>
        <dbReference type="SAM" id="SignalP"/>
    </source>
</evidence>
<feature type="signal peptide" evidence="1">
    <location>
        <begin position="1"/>
        <end position="19"/>
    </location>
</feature>
<reference evidence="3" key="1">
    <citation type="submission" date="2017-06" db="EMBL/GenBank/DDBJ databases">
        <title>FDA dAtabase for Regulatory Grade micrObial Sequences (FDA-ARGOS): Supporting development and validation of Infectious Disease Dx tests.</title>
        <authorList>
            <person name="Minogue T."/>
            <person name="Wolcott M."/>
            <person name="Wasieloski L."/>
            <person name="Aguilar W."/>
            <person name="Moore D."/>
            <person name="Tallon L."/>
            <person name="Sadzewicz L."/>
            <person name="Sengamalay N."/>
            <person name="Ott S."/>
            <person name="Godinez A."/>
            <person name="Nagaraj S."/>
            <person name="Nadendla S."/>
            <person name="Geyer C."/>
            <person name="Sichtig H."/>
        </authorList>
    </citation>
    <scope>NUCLEOTIDE SEQUENCE [LARGE SCALE GENOMIC DNA]</scope>
    <source>
        <strain evidence="3">FDAARGOS_289</strain>
    </source>
</reference>
<feature type="chain" id="PRO_5013119967" evidence="1">
    <location>
        <begin position="20"/>
        <end position="139"/>
    </location>
</feature>